<keyword evidence="1" id="KW-1185">Reference proteome</keyword>
<gene>
    <name evidence="2" type="primary">LOC142165917</name>
</gene>
<dbReference type="RefSeq" id="XP_075080406.1">
    <property type="nucleotide sequence ID" value="XM_075224305.1"/>
</dbReference>
<reference evidence="1" key="1">
    <citation type="journal article" date="2014" name="Nat. Commun.">
        <title>The tobacco genome sequence and its comparison with those of tomato and potato.</title>
        <authorList>
            <person name="Sierro N."/>
            <person name="Battey J.N."/>
            <person name="Ouadi S."/>
            <person name="Bakaher N."/>
            <person name="Bovet L."/>
            <person name="Willig A."/>
            <person name="Goepfert S."/>
            <person name="Peitsch M.C."/>
            <person name="Ivanov N.V."/>
        </authorList>
    </citation>
    <scope>NUCLEOTIDE SEQUENCE [LARGE SCALE GENOMIC DNA]</scope>
</reference>
<proteinExistence type="predicted"/>
<protein>
    <submittedName>
        <fullName evidence="2">Serine/threonine-protein phosphatase 7 long form homolog</fullName>
    </submittedName>
</protein>
<evidence type="ECO:0000313" key="1">
    <source>
        <dbReference type="Proteomes" id="UP000790787"/>
    </source>
</evidence>
<sequence length="263" mass="29581">MALIERWQPETHTFHLPIGEATITLQDVQVLYGLPADGLAVALPQYMRSMMRAQYLDLLQQFIGFRPHGEAAASGGSHISVTAIRQHLEVLHPDITGEIDDLHIHRYTSWGAAVLTYLYKSMCRASMGTQSDVCGFLPLLQVWVWERFLPLQPALPPLPPDVAPPFLPLARRWVLRRGNYRAIDAHHNLPLFRDVLDMLEASQVADGPTTPSTDPASSTDDDPTTYPYIKRRHDEDDRDSVPRRQGMRLRPVAALKHTGCGTH</sequence>
<evidence type="ECO:0000313" key="2">
    <source>
        <dbReference type="RefSeq" id="XP_075080406.1"/>
    </source>
</evidence>
<organism evidence="1 2">
    <name type="scientific">Nicotiana tabacum</name>
    <name type="common">Common tobacco</name>
    <dbReference type="NCBI Taxonomy" id="4097"/>
    <lineage>
        <taxon>Eukaryota</taxon>
        <taxon>Viridiplantae</taxon>
        <taxon>Streptophyta</taxon>
        <taxon>Embryophyta</taxon>
        <taxon>Tracheophyta</taxon>
        <taxon>Spermatophyta</taxon>
        <taxon>Magnoliopsida</taxon>
        <taxon>eudicotyledons</taxon>
        <taxon>Gunneridae</taxon>
        <taxon>Pentapetalae</taxon>
        <taxon>asterids</taxon>
        <taxon>lamiids</taxon>
        <taxon>Solanales</taxon>
        <taxon>Solanaceae</taxon>
        <taxon>Nicotianoideae</taxon>
        <taxon>Nicotianeae</taxon>
        <taxon>Nicotiana</taxon>
    </lineage>
</organism>
<accession>A0AC58S5Y1</accession>
<reference evidence="2" key="2">
    <citation type="submission" date="2025-08" db="UniProtKB">
        <authorList>
            <consortium name="RefSeq"/>
        </authorList>
    </citation>
    <scope>IDENTIFICATION</scope>
    <source>
        <tissue evidence="2">Leaf</tissue>
    </source>
</reference>
<dbReference type="Proteomes" id="UP000790787">
    <property type="component" value="Chromosome 11"/>
</dbReference>
<name>A0AC58S5Y1_TOBAC</name>